<protein>
    <submittedName>
        <fullName evidence="2">Uncharacterized protein</fullName>
    </submittedName>
</protein>
<sequence>MRRFPLPRRRRWRLLLGTLAAAGALFGWQRVPATPAGVLFWPLWVAATQVIYTGALESARLRRHAWLGQYLKPASPWHRRLGGGAFMIGRVQLTSAFLALVLLVSLRRLGTADIALLTLAPGLFSLCQRCLDARLHSHIIERYRPALVRRLCVFGVAAVLSLGLVLVRLWQPQPYMVDTAWQTAISSHAVAATGPTLLGSLERLASAMELTGFWLMQNTLGRFDVSQSISLLAWAIMLLMQATLAWSLSRLLAGIAALHARCASPEESAELRPLPWSE</sequence>
<feature type="transmembrane region" description="Helical" evidence="1">
    <location>
        <begin position="151"/>
        <end position="170"/>
    </location>
</feature>
<evidence type="ECO:0000313" key="2">
    <source>
        <dbReference type="EMBL" id="WNK18971.1"/>
    </source>
</evidence>
<feature type="transmembrane region" description="Helical" evidence="1">
    <location>
        <begin position="229"/>
        <end position="248"/>
    </location>
</feature>
<gene>
    <name evidence="2" type="ORF">P1P91_08735</name>
</gene>
<keyword evidence="1" id="KW-1133">Transmembrane helix</keyword>
<name>A0ABY9YW21_9GAMM</name>
<feature type="transmembrane region" description="Helical" evidence="1">
    <location>
        <begin position="43"/>
        <end position="61"/>
    </location>
</feature>
<proteinExistence type="predicted"/>
<evidence type="ECO:0000313" key="3">
    <source>
        <dbReference type="Proteomes" id="UP001301869"/>
    </source>
</evidence>
<evidence type="ECO:0000256" key="1">
    <source>
        <dbReference type="SAM" id="Phobius"/>
    </source>
</evidence>
<reference evidence="2 3" key="1">
    <citation type="submission" date="2023-03" db="EMBL/GenBank/DDBJ databases">
        <title>Halomonas sp. nov., isolated from Korean tranditional fermented seafood 'Jeotgal'.</title>
        <authorList>
            <person name="Kim B."/>
            <person name="Shin N.-R."/>
        </authorList>
    </citation>
    <scope>NUCLEOTIDE SEQUENCE [LARGE SCALE GENOMIC DNA]</scope>
    <source>
        <strain evidence="2 3">SG2L-4</strain>
    </source>
</reference>
<keyword evidence="3" id="KW-1185">Reference proteome</keyword>
<dbReference type="EMBL" id="CP119391">
    <property type="protein sequence ID" value="WNK18971.1"/>
    <property type="molecule type" value="Genomic_DNA"/>
</dbReference>
<feature type="transmembrane region" description="Helical" evidence="1">
    <location>
        <begin position="112"/>
        <end position="131"/>
    </location>
</feature>
<keyword evidence="1" id="KW-0812">Transmembrane</keyword>
<dbReference type="RefSeq" id="WP_311882006.1">
    <property type="nucleotide sequence ID" value="NZ_CP119391.1"/>
</dbReference>
<organism evidence="2 3">
    <name type="scientific">Halomonas piscis</name>
    <dbReference type="NCBI Taxonomy" id="3031727"/>
    <lineage>
        <taxon>Bacteria</taxon>
        <taxon>Pseudomonadati</taxon>
        <taxon>Pseudomonadota</taxon>
        <taxon>Gammaproteobacteria</taxon>
        <taxon>Oceanospirillales</taxon>
        <taxon>Halomonadaceae</taxon>
        <taxon>Halomonas</taxon>
    </lineage>
</organism>
<accession>A0ABY9YW21</accession>
<feature type="transmembrane region" description="Helical" evidence="1">
    <location>
        <begin position="81"/>
        <end position="106"/>
    </location>
</feature>
<dbReference type="Proteomes" id="UP001301869">
    <property type="component" value="Chromosome"/>
</dbReference>
<keyword evidence="1" id="KW-0472">Membrane</keyword>